<dbReference type="EMBL" id="JJRY01000001">
    <property type="protein sequence ID" value="KEF39994.1"/>
    <property type="molecule type" value="Genomic_DNA"/>
</dbReference>
<evidence type="ECO:0000313" key="1">
    <source>
        <dbReference type="EMBL" id="KEF39994.1"/>
    </source>
</evidence>
<proteinExistence type="predicted"/>
<reference evidence="1 2" key="1">
    <citation type="submission" date="2014-04" db="EMBL/GenBank/DDBJ databases">
        <title>Draft genome sequence of Bacillus azotoformans MEV2011, a (co-) denitrifying strain unable to grow in the presence of oxygen.</title>
        <authorList>
            <person name="Nielsen M."/>
            <person name="Schreiber L."/>
            <person name="Finster K."/>
            <person name="Schramm A."/>
        </authorList>
    </citation>
    <scope>NUCLEOTIDE SEQUENCE [LARGE SCALE GENOMIC DNA]</scope>
    <source>
        <strain evidence="1 2">MEV2011</strain>
    </source>
</reference>
<evidence type="ECO:0000313" key="2">
    <source>
        <dbReference type="Proteomes" id="UP000027936"/>
    </source>
</evidence>
<organism evidence="1 2">
    <name type="scientific">Schinkia azotoformans MEV2011</name>
    <dbReference type="NCBI Taxonomy" id="1348973"/>
    <lineage>
        <taxon>Bacteria</taxon>
        <taxon>Bacillati</taxon>
        <taxon>Bacillota</taxon>
        <taxon>Bacilli</taxon>
        <taxon>Bacillales</taxon>
        <taxon>Bacillaceae</taxon>
        <taxon>Calidifontibacillus/Schinkia group</taxon>
        <taxon>Schinkia</taxon>
    </lineage>
</organism>
<dbReference type="AlphaFoldDB" id="A0A072NQN8"/>
<gene>
    <name evidence="1" type="ORF">M670_00004</name>
</gene>
<name>A0A072NQN8_SCHAZ</name>
<comment type="caution">
    <text evidence="1">The sequence shown here is derived from an EMBL/GenBank/DDBJ whole genome shotgun (WGS) entry which is preliminary data.</text>
</comment>
<dbReference type="Proteomes" id="UP000027936">
    <property type="component" value="Unassembled WGS sequence"/>
</dbReference>
<sequence length="78" mass="9277">MISKRTKKESALHVCGADFLLFMDRILFVKIFYQFYLTSLQKIQYFPRFIVLLSWHKSCIYKLARKQKILGGGCIGYY</sequence>
<accession>A0A072NQN8</accession>
<protein>
    <submittedName>
        <fullName evidence="1">Uncharacterized protein</fullName>
    </submittedName>
</protein>